<feature type="transmembrane region" description="Helical" evidence="9">
    <location>
        <begin position="276"/>
        <end position="294"/>
    </location>
</feature>
<feature type="transmembrane region" description="Helical" evidence="9">
    <location>
        <begin position="300"/>
        <end position="328"/>
    </location>
</feature>
<evidence type="ECO:0000259" key="10">
    <source>
        <dbReference type="SMART" id="SM01091"/>
    </source>
</evidence>
<evidence type="ECO:0000256" key="1">
    <source>
        <dbReference type="ARBA" id="ARBA00004651"/>
    </source>
</evidence>
<feature type="transmembrane region" description="Helical" evidence="9">
    <location>
        <begin position="6"/>
        <end position="26"/>
    </location>
</feature>
<keyword evidence="12" id="KW-1185">Reference proteome</keyword>
<evidence type="ECO:0000256" key="4">
    <source>
        <dbReference type="ARBA" id="ARBA00022475"/>
    </source>
</evidence>
<dbReference type="GO" id="GO:0015297">
    <property type="term" value="F:antiporter activity"/>
    <property type="evidence" value="ECO:0007669"/>
    <property type="project" value="UniProtKB-KW"/>
</dbReference>
<organism evidence="11 12">
    <name type="scientific">Gimibacter soli</name>
    <dbReference type="NCBI Taxonomy" id="3024400"/>
    <lineage>
        <taxon>Bacteria</taxon>
        <taxon>Pseudomonadati</taxon>
        <taxon>Pseudomonadota</taxon>
        <taxon>Alphaproteobacteria</taxon>
        <taxon>Kordiimonadales</taxon>
        <taxon>Temperatibacteraceae</taxon>
        <taxon>Gimibacter</taxon>
    </lineage>
</organism>
<feature type="transmembrane region" description="Helical" evidence="9">
    <location>
        <begin position="340"/>
        <end position="360"/>
    </location>
</feature>
<evidence type="ECO:0000313" key="12">
    <source>
        <dbReference type="Proteomes" id="UP001217500"/>
    </source>
</evidence>
<evidence type="ECO:0000256" key="9">
    <source>
        <dbReference type="SAM" id="Phobius"/>
    </source>
</evidence>
<evidence type="ECO:0000256" key="3">
    <source>
        <dbReference type="ARBA" id="ARBA00022449"/>
    </source>
</evidence>
<feature type="domain" description="Transporter-associated" evidence="10">
    <location>
        <begin position="490"/>
        <end position="570"/>
    </location>
</feature>
<dbReference type="InterPro" id="IPR006153">
    <property type="entry name" value="Cation/H_exchanger_TM"/>
</dbReference>
<dbReference type="AlphaFoldDB" id="A0AAE9XMI8"/>
<dbReference type="GO" id="GO:0005886">
    <property type="term" value="C:plasma membrane"/>
    <property type="evidence" value="ECO:0007669"/>
    <property type="project" value="UniProtKB-SubCell"/>
</dbReference>
<reference evidence="11" key="1">
    <citation type="submission" date="2023-01" db="EMBL/GenBank/DDBJ databases">
        <title>The genome sequence of Kordiimonadaceae bacterium 6D33.</title>
        <authorList>
            <person name="Liu Y."/>
        </authorList>
    </citation>
    <scope>NUCLEOTIDE SEQUENCE</scope>
    <source>
        <strain evidence="11">6D33</strain>
    </source>
</reference>
<dbReference type="NCBIfam" id="NF003716">
    <property type="entry name" value="PRK05326.1-3"/>
    <property type="match status" value="1"/>
</dbReference>
<keyword evidence="2" id="KW-0813">Transport</keyword>
<gene>
    <name evidence="11" type="ORF">PH603_14150</name>
</gene>
<feature type="transmembrane region" description="Helical" evidence="9">
    <location>
        <begin position="223"/>
        <end position="241"/>
    </location>
</feature>
<keyword evidence="3" id="KW-0050">Antiport</keyword>
<feature type="transmembrane region" description="Helical" evidence="9">
    <location>
        <begin position="120"/>
        <end position="143"/>
    </location>
</feature>
<name>A0AAE9XMI8_9PROT</name>
<evidence type="ECO:0000313" key="11">
    <source>
        <dbReference type="EMBL" id="WCL53678.1"/>
    </source>
</evidence>
<evidence type="ECO:0000256" key="6">
    <source>
        <dbReference type="ARBA" id="ARBA00022989"/>
    </source>
</evidence>
<dbReference type="PANTHER" id="PTHR32507:SF7">
    <property type="entry name" value="K(+)_H(+) ANTIPORTER NHAP2"/>
    <property type="match status" value="1"/>
</dbReference>
<dbReference type="Pfam" id="PF03471">
    <property type="entry name" value="CorC_HlyC"/>
    <property type="match status" value="1"/>
</dbReference>
<dbReference type="InterPro" id="IPR005170">
    <property type="entry name" value="Transptr-assoc_dom"/>
</dbReference>
<feature type="transmembrane region" description="Helical" evidence="9">
    <location>
        <begin position="194"/>
        <end position="216"/>
    </location>
</feature>
<proteinExistence type="predicted"/>
<keyword evidence="6 9" id="KW-1133">Transmembrane helix</keyword>
<dbReference type="GO" id="GO:1902600">
    <property type="term" value="P:proton transmembrane transport"/>
    <property type="evidence" value="ECO:0007669"/>
    <property type="project" value="InterPro"/>
</dbReference>
<feature type="transmembrane region" description="Helical" evidence="9">
    <location>
        <begin position="366"/>
        <end position="385"/>
    </location>
</feature>
<dbReference type="Gene3D" id="1.20.1530.20">
    <property type="match status" value="1"/>
</dbReference>
<dbReference type="NCBIfam" id="NF003715">
    <property type="entry name" value="PRK05326.1-2"/>
    <property type="match status" value="1"/>
</dbReference>
<evidence type="ECO:0000256" key="5">
    <source>
        <dbReference type="ARBA" id="ARBA00022692"/>
    </source>
</evidence>
<dbReference type="NCBIfam" id="NF003714">
    <property type="entry name" value="PRK05326.1-1"/>
    <property type="match status" value="1"/>
</dbReference>
<dbReference type="Proteomes" id="UP001217500">
    <property type="component" value="Chromosome"/>
</dbReference>
<keyword evidence="5 9" id="KW-0812">Transmembrane</keyword>
<dbReference type="InterPro" id="IPR038770">
    <property type="entry name" value="Na+/solute_symporter_sf"/>
</dbReference>
<dbReference type="RefSeq" id="WP_289503203.1">
    <property type="nucleotide sequence ID" value="NZ_CP116805.1"/>
</dbReference>
<dbReference type="PANTHER" id="PTHR32507">
    <property type="entry name" value="NA(+)/H(+) ANTIPORTER 1"/>
    <property type="match status" value="1"/>
</dbReference>
<feature type="transmembrane region" description="Helical" evidence="9">
    <location>
        <begin position="164"/>
        <end position="182"/>
    </location>
</feature>
<protein>
    <submittedName>
        <fullName evidence="11">Potassium/proton antiporter</fullName>
    </submittedName>
</protein>
<evidence type="ECO:0000256" key="7">
    <source>
        <dbReference type="ARBA" id="ARBA00023065"/>
    </source>
</evidence>
<keyword evidence="7" id="KW-0406">Ion transport</keyword>
<dbReference type="KEGG" id="gso:PH603_14150"/>
<accession>A0AAE9XMI8</accession>
<sequence>MIDAINIGILVVSLLIVIAVFTSLFSSRFGAPLLLVFLGVGLLAGEDGLLGIQFDNAATAYFIGSIALALILFDSGFETKLASFKIAATPAITLATAGVLLTTGIMGAAVHYLFDLPWLLALLCGAIVSSTDAAAVFFLLRLGGIHLRDRMQSTIEVESGSNDPMAIFLTIMLVELIAAPAGETHTAWSFVQILFQQIGFGIALGVGGGLVIVELVNRVKLDAALYPIVLLGSALALFGLVGTLGGSAFLAVYVAGLYAGNVPLRNAGSLRRFQRVTTWLAQIGMFLTLGLLATPSEFGVVLVPALVLTVILIFIARPVAVWACMWFFDFSRADITFMSWVGLRGAVSILLAIVPLLAGIEGAQMVFNATFIVVMASLAIQGWSIGPVARWLKVTVPPREGPVERIDLPLPVETDQEILVYKVHPQSRVAKGELIPRWAMPSLILRDRQLLQSHMAGNIKAGDHLYVVTAPGRAGLLDQLFAGPAADDHDRDLFGDFILSPDALLADVARLYGFPLKKGDEEVTVAGAIKREHHGLLERADRVAYGPVDLIVRHVDDRHRITEVGLSLDADDLSPKPIVKDGLLDRLKANLAARRKQRGSEDK</sequence>
<feature type="transmembrane region" description="Helical" evidence="9">
    <location>
        <begin position="58"/>
        <end position="77"/>
    </location>
</feature>
<evidence type="ECO:0000256" key="2">
    <source>
        <dbReference type="ARBA" id="ARBA00022448"/>
    </source>
</evidence>
<evidence type="ECO:0000256" key="8">
    <source>
        <dbReference type="ARBA" id="ARBA00023136"/>
    </source>
</evidence>
<keyword evidence="8 9" id="KW-0472">Membrane</keyword>
<comment type="subcellular location">
    <subcellularLocation>
        <location evidence="1">Cell membrane</location>
        <topology evidence="1">Multi-pass membrane protein</topology>
    </subcellularLocation>
</comment>
<dbReference type="Pfam" id="PF00999">
    <property type="entry name" value="Na_H_Exchanger"/>
    <property type="match status" value="1"/>
</dbReference>
<dbReference type="EMBL" id="CP116805">
    <property type="protein sequence ID" value="WCL53678.1"/>
    <property type="molecule type" value="Genomic_DNA"/>
</dbReference>
<dbReference type="SMART" id="SM01091">
    <property type="entry name" value="CorC_HlyC"/>
    <property type="match status" value="1"/>
</dbReference>
<feature type="transmembrane region" description="Helical" evidence="9">
    <location>
        <begin position="89"/>
        <end position="114"/>
    </location>
</feature>
<keyword evidence="4" id="KW-1003">Cell membrane</keyword>